<feature type="region of interest" description="Disordered" evidence="9">
    <location>
        <begin position="1"/>
        <end position="40"/>
    </location>
</feature>
<evidence type="ECO:0000256" key="2">
    <source>
        <dbReference type="ARBA" id="ARBA00017823"/>
    </source>
</evidence>
<keyword evidence="12" id="KW-1185">Reference proteome</keyword>
<comment type="caution">
    <text evidence="11">The sequence shown here is derived from an EMBL/GenBank/DDBJ whole genome shotgun (WGS) entry which is preliminary data.</text>
</comment>
<keyword evidence="11" id="KW-0966">Cell projection</keyword>
<organism evidence="11 12">
    <name type="scientific">Thalassovita mangrovi</name>
    <dbReference type="NCBI Taxonomy" id="2692236"/>
    <lineage>
        <taxon>Bacteria</taxon>
        <taxon>Pseudomonadati</taxon>
        <taxon>Pseudomonadota</taxon>
        <taxon>Alphaproteobacteria</taxon>
        <taxon>Rhodobacterales</taxon>
        <taxon>Roseobacteraceae</taxon>
        <taxon>Thalassovita</taxon>
    </lineage>
</organism>
<keyword evidence="11" id="KW-0282">Flagellum</keyword>
<evidence type="ECO:0000256" key="7">
    <source>
        <dbReference type="ARBA" id="ARBA00024739"/>
    </source>
</evidence>
<accession>A0A6L8LKT8</accession>
<dbReference type="GO" id="GO:0045892">
    <property type="term" value="P:negative regulation of DNA-templated transcription"/>
    <property type="evidence" value="ECO:0007669"/>
    <property type="project" value="InterPro"/>
</dbReference>
<dbReference type="SUPFAM" id="SSF101498">
    <property type="entry name" value="Anti-sigma factor FlgM"/>
    <property type="match status" value="1"/>
</dbReference>
<dbReference type="InterPro" id="IPR035890">
    <property type="entry name" value="Anti-sigma-28_factor_FlgM_sf"/>
</dbReference>
<dbReference type="InterPro" id="IPR007412">
    <property type="entry name" value="FlgM"/>
</dbReference>
<dbReference type="Pfam" id="PF04316">
    <property type="entry name" value="FlgM"/>
    <property type="match status" value="1"/>
</dbReference>
<evidence type="ECO:0000256" key="1">
    <source>
        <dbReference type="ARBA" id="ARBA00005322"/>
    </source>
</evidence>
<dbReference type="GO" id="GO:0044781">
    <property type="term" value="P:bacterial-type flagellum organization"/>
    <property type="evidence" value="ECO:0007669"/>
    <property type="project" value="UniProtKB-KW"/>
</dbReference>
<evidence type="ECO:0000256" key="9">
    <source>
        <dbReference type="SAM" id="MobiDB-lite"/>
    </source>
</evidence>
<comment type="function">
    <text evidence="7">Responsible for the coupling of flagellin expression to flagellar assembly by preventing expression of the flagellin genes when a component of the middle class of proteins is defective. It negatively regulates flagellar genes by inhibiting the activity of FliA by directly binding to FliA.</text>
</comment>
<keyword evidence="5" id="KW-0805">Transcription regulation</keyword>
<keyword evidence="4" id="KW-1005">Bacterial flagellum biogenesis</keyword>
<keyword evidence="11" id="KW-0969">Cilium</keyword>
<dbReference type="AlphaFoldDB" id="A0A6L8LKT8"/>
<sequence>MVDPIKISPNASATRSVTSGASQAKAAPAAPQKAGSVAGANTDAVSLSATASTLPNELKAGPPFNTEAVNKIKNQLAEGNYPVDVDKITDSLFQGYMELAG</sequence>
<gene>
    <name evidence="11" type="primary">flgM</name>
    <name evidence="11" type="ORF">GR167_00355</name>
</gene>
<dbReference type="InterPro" id="IPR031316">
    <property type="entry name" value="FlgM_C"/>
</dbReference>
<dbReference type="RefSeq" id="WP_160971457.1">
    <property type="nucleotide sequence ID" value="NZ_WWEN01000001.1"/>
</dbReference>
<dbReference type="Proteomes" id="UP000479043">
    <property type="component" value="Unassembled WGS sequence"/>
</dbReference>
<protein>
    <recommendedName>
        <fullName evidence="2">Negative regulator of flagellin synthesis</fullName>
    </recommendedName>
    <alternativeName>
        <fullName evidence="8">Anti-sigma-28 factor</fullName>
    </alternativeName>
</protein>
<dbReference type="EMBL" id="WWEN01000001">
    <property type="protein sequence ID" value="MYM53739.1"/>
    <property type="molecule type" value="Genomic_DNA"/>
</dbReference>
<comment type="similarity">
    <text evidence="1">Belongs to the FlgM family.</text>
</comment>
<keyword evidence="6" id="KW-0804">Transcription</keyword>
<evidence type="ECO:0000256" key="4">
    <source>
        <dbReference type="ARBA" id="ARBA00022795"/>
    </source>
</evidence>
<reference evidence="11 12" key="1">
    <citation type="submission" date="2020-01" db="EMBL/GenBank/DDBJ databases">
        <authorList>
            <person name="Chen S."/>
        </authorList>
    </citation>
    <scope>NUCLEOTIDE SEQUENCE [LARGE SCALE GENOMIC DNA]</scope>
    <source>
        <strain evidence="11 12">GS-10</strain>
    </source>
</reference>
<feature type="compositionally biased region" description="Polar residues" evidence="9">
    <location>
        <begin position="9"/>
        <end position="18"/>
    </location>
</feature>
<evidence type="ECO:0000313" key="11">
    <source>
        <dbReference type="EMBL" id="MYM53739.1"/>
    </source>
</evidence>
<feature type="compositionally biased region" description="Low complexity" evidence="9">
    <location>
        <begin position="19"/>
        <end position="35"/>
    </location>
</feature>
<dbReference type="NCBIfam" id="TIGR03824">
    <property type="entry name" value="FlgM_jcvi"/>
    <property type="match status" value="1"/>
</dbReference>
<evidence type="ECO:0000256" key="5">
    <source>
        <dbReference type="ARBA" id="ARBA00023015"/>
    </source>
</evidence>
<proteinExistence type="inferred from homology"/>
<evidence type="ECO:0000256" key="6">
    <source>
        <dbReference type="ARBA" id="ARBA00023163"/>
    </source>
</evidence>
<feature type="domain" description="Anti-sigma-28 factor FlgM C-terminal" evidence="10">
    <location>
        <begin position="43"/>
        <end position="93"/>
    </location>
</feature>
<evidence type="ECO:0000256" key="3">
    <source>
        <dbReference type="ARBA" id="ARBA00022491"/>
    </source>
</evidence>
<evidence type="ECO:0000256" key="8">
    <source>
        <dbReference type="ARBA" id="ARBA00030117"/>
    </source>
</evidence>
<keyword evidence="3" id="KW-0678">Repressor</keyword>
<evidence type="ECO:0000259" key="10">
    <source>
        <dbReference type="Pfam" id="PF04316"/>
    </source>
</evidence>
<name>A0A6L8LKT8_9RHOB</name>
<evidence type="ECO:0000313" key="12">
    <source>
        <dbReference type="Proteomes" id="UP000479043"/>
    </source>
</evidence>